<keyword evidence="6" id="KW-0175">Coiled coil</keyword>
<dbReference type="SUPFAM" id="SSF55257">
    <property type="entry name" value="RBP11-like subunits of RNA polymerase"/>
    <property type="match status" value="1"/>
</dbReference>
<keyword evidence="3" id="KW-0804">Transcription</keyword>
<dbReference type="Proteomes" id="UP000815325">
    <property type="component" value="Unassembled WGS sequence"/>
</dbReference>
<dbReference type="Gene3D" id="3.30.1360.10">
    <property type="entry name" value="RNA polymerase, RBP11-like subunit"/>
    <property type="match status" value="1"/>
</dbReference>
<evidence type="ECO:0000313" key="9">
    <source>
        <dbReference type="Proteomes" id="UP000815325"/>
    </source>
</evidence>
<evidence type="ECO:0000256" key="3">
    <source>
        <dbReference type="ARBA" id="ARBA00023163"/>
    </source>
</evidence>
<evidence type="ECO:0000256" key="5">
    <source>
        <dbReference type="ARBA" id="ARBA00025751"/>
    </source>
</evidence>
<evidence type="ECO:0000313" key="8">
    <source>
        <dbReference type="EMBL" id="KAF5841978.1"/>
    </source>
</evidence>
<dbReference type="InterPro" id="IPR022905">
    <property type="entry name" value="Rpo11-like"/>
</dbReference>
<dbReference type="CDD" id="cd06926">
    <property type="entry name" value="RNAP_II_RPB11"/>
    <property type="match status" value="1"/>
</dbReference>
<evidence type="ECO:0000256" key="2">
    <source>
        <dbReference type="ARBA" id="ARBA00022478"/>
    </source>
</evidence>
<feature type="domain" description="DNA-directed RNA polymerase RBP11-like dimerisation" evidence="7">
    <location>
        <begin position="32"/>
        <end position="103"/>
    </location>
</feature>
<dbReference type="InterPro" id="IPR037685">
    <property type="entry name" value="RBP11"/>
</dbReference>
<feature type="coiled-coil region" evidence="6">
    <location>
        <begin position="84"/>
        <end position="111"/>
    </location>
</feature>
<protein>
    <submittedName>
        <fullName evidence="8">DNA-directed RNA polymerase</fullName>
    </submittedName>
</protein>
<dbReference type="InterPro" id="IPR009025">
    <property type="entry name" value="RBP11-like_dimer"/>
</dbReference>
<dbReference type="InterPro" id="IPR036603">
    <property type="entry name" value="RBP11-like"/>
</dbReference>
<comment type="subcellular location">
    <subcellularLocation>
        <location evidence="1">Nucleus</location>
    </subcellularLocation>
</comment>
<reference evidence="8" key="1">
    <citation type="submission" date="2017-08" db="EMBL/GenBank/DDBJ databases">
        <authorList>
            <person name="Polle J.E."/>
            <person name="Barry K."/>
            <person name="Cushman J."/>
            <person name="Schmutz J."/>
            <person name="Tran D."/>
            <person name="Hathwaick L.T."/>
            <person name="Yim W.C."/>
            <person name="Jenkins J."/>
            <person name="Mckie-Krisberg Z.M."/>
            <person name="Prochnik S."/>
            <person name="Lindquist E."/>
            <person name="Dockter R.B."/>
            <person name="Adam C."/>
            <person name="Molina H."/>
            <person name="Bunkerborg J."/>
            <person name="Jin E."/>
            <person name="Buchheim M."/>
            <person name="Magnuson J."/>
        </authorList>
    </citation>
    <scope>NUCLEOTIDE SEQUENCE</scope>
    <source>
        <strain evidence="8">CCAP 19/18</strain>
    </source>
</reference>
<proteinExistence type="inferred from homology"/>
<comment type="caution">
    <text evidence="8">The sequence shown here is derived from an EMBL/GenBank/DDBJ whole genome shotgun (WGS) entry which is preliminary data.</text>
</comment>
<evidence type="ECO:0000259" key="7">
    <source>
        <dbReference type="Pfam" id="PF13656"/>
    </source>
</evidence>
<sequence>MNQPDRYSRFVLPEGTPKVVYKPDTKLENAGTFGIMQEDHTLGNLIRMQLHSDKHNVFAGYRVPHPLETRLVIKLQTTGAKNPMTSMTHALEDLRSELNTLQTQLDQAFLEARTDTGNTWS</sequence>
<evidence type="ECO:0000256" key="4">
    <source>
        <dbReference type="ARBA" id="ARBA00023242"/>
    </source>
</evidence>
<accession>A0ABQ7H586</accession>
<keyword evidence="9" id="KW-1185">Reference proteome</keyword>
<keyword evidence="4" id="KW-0539">Nucleus</keyword>
<dbReference type="GO" id="GO:0000428">
    <property type="term" value="C:DNA-directed RNA polymerase complex"/>
    <property type="evidence" value="ECO:0007669"/>
    <property type="project" value="UniProtKB-KW"/>
</dbReference>
<comment type="similarity">
    <text evidence="5">Belongs to the archaeal Rpo11/eukaryotic RPB11/RPC19 RNA polymerase subunit family.</text>
</comment>
<keyword evidence="2 8" id="KW-0240">DNA-directed RNA polymerase</keyword>
<evidence type="ECO:0000256" key="1">
    <source>
        <dbReference type="ARBA" id="ARBA00004123"/>
    </source>
</evidence>
<gene>
    <name evidence="8" type="ORF">DUNSADRAFT_9859</name>
</gene>
<dbReference type="PANTHER" id="PTHR13946:SF16">
    <property type="entry name" value="DNA-DIRECTED RNA POLYMERASE II SUBUNIT RPB11"/>
    <property type="match status" value="1"/>
</dbReference>
<dbReference type="HAMAP" id="MF_00261">
    <property type="entry name" value="RNApol_arch_Rpo11"/>
    <property type="match status" value="1"/>
</dbReference>
<name>A0ABQ7H586_DUNSA</name>
<evidence type="ECO:0000256" key="6">
    <source>
        <dbReference type="SAM" id="Coils"/>
    </source>
</evidence>
<dbReference type="EMBL" id="MU069471">
    <property type="protein sequence ID" value="KAF5841978.1"/>
    <property type="molecule type" value="Genomic_DNA"/>
</dbReference>
<dbReference type="PANTHER" id="PTHR13946">
    <property type="entry name" value="DNA-DIRECTED RNA POLYMERASE I,II,III"/>
    <property type="match status" value="1"/>
</dbReference>
<dbReference type="Pfam" id="PF13656">
    <property type="entry name" value="RNA_pol_L_2"/>
    <property type="match status" value="1"/>
</dbReference>
<organism evidence="8 9">
    <name type="scientific">Dunaliella salina</name>
    <name type="common">Green alga</name>
    <name type="synonym">Protococcus salinus</name>
    <dbReference type="NCBI Taxonomy" id="3046"/>
    <lineage>
        <taxon>Eukaryota</taxon>
        <taxon>Viridiplantae</taxon>
        <taxon>Chlorophyta</taxon>
        <taxon>core chlorophytes</taxon>
        <taxon>Chlorophyceae</taxon>
        <taxon>CS clade</taxon>
        <taxon>Chlamydomonadales</taxon>
        <taxon>Dunaliellaceae</taxon>
        <taxon>Dunaliella</taxon>
    </lineage>
</organism>